<reference evidence="3" key="1">
    <citation type="journal article" date="2023" name="Science">
        <title>Genome structures resolve the early diversification of teleost fishes.</title>
        <authorList>
            <person name="Parey E."/>
            <person name="Louis A."/>
            <person name="Montfort J."/>
            <person name="Bouchez O."/>
            <person name="Roques C."/>
            <person name="Iampietro C."/>
            <person name="Lluch J."/>
            <person name="Castinel A."/>
            <person name="Donnadieu C."/>
            <person name="Desvignes T."/>
            <person name="Floi Bucao C."/>
            <person name="Jouanno E."/>
            <person name="Wen M."/>
            <person name="Mejri S."/>
            <person name="Dirks R."/>
            <person name="Jansen H."/>
            <person name="Henkel C."/>
            <person name="Chen W.J."/>
            <person name="Zahm M."/>
            <person name="Cabau C."/>
            <person name="Klopp C."/>
            <person name="Thompson A.W."/>
            <person name="Robinson-Rechavi M."/>
            <person name="Braasch I."/>
            <person name="Lecointre G."/>
            <person name="Bobe J."/>
            <person name="Postlethwait J.H."/>
            <person name="Berthelot C."/>
            <person name="Roest Crollius H."/>
            <person name="Guiguen Y."/>
        </authorList>
    </citation>
    <scope>NUCLEOTIDE SEQUENCE</scope>
    <source>
        <strain evidence="3">WJC10195</strain>
    </source>
</reference>
<dbReference type="PROSITE" id="PS50994">
    <property type="entry name" value="INTEGRASE"/>
    <property type="match status" value="1"/>
</dbReference>
<dbReference type="InterPro" id="IPR012337">
    <property type="entry name" value="RNaseH-like_sf"/>
</dbReference>
<protein>
    <recommendedName>
        <fullName evidence="2">Integrase catalytic domain-containing protein</fullName>
    </recommendedName>
</protein>
<dbReference type="OrthoDB" id="4369127at2759"/>
<accession>A0A9Q1JAF1</accession>
<evidence type="ECO:0000313" key="4">
    <source>
        <dbReference type="Proteomes" id="UP001152622"/>
    </source>
</evidence>
<proteinExistence type="predicted"/>
<evidence type="ECO:0000313" key="3">
    <source>
        <dbReference type="EMBL" id="KAJ8375588.1"/>
    </source>
</evidence>
<dbReference type="SUPFAM" id="SSF53098">
    <property type="entry name" value="Ribonuclease H-like"/>
    <property type="match status" value="1"/>
</dbReference>
<sequence length="246" mass="27313">MTCTNVTAPLEVLAMDVTVLEPSVGGYENVLVLTDMFTRFTIAIPTKDQTAKATAAALVRHWTPRVDNLDDWVRGHHERLKVTTETAKAAAGDASRRRKHIYDRKSRGALIRPGDRVLLRNHHLRGRNKIQDRWESTPYLVIAQNHDGMPVFTIKPEAGGLEKTVHRDQLKPCTFPSSAQKGDPRASRKAHDHPPSSTTRMPKILSIFHSDILTAPIPTHLHSTLTLGTCLIQVQGWALAHMVGVG</sequence>
<gene>
    <name evidence="3" type="ORF">SKAU_G00061680</name>
</gene>
<dbReference type="InterPro" id="IPR036397">
    <property type="entry name" value="RNaseH_sf"/>
</dbReference>
<dbReference type="GO" id="GO:0015074">
    <property type="term" value="P:DNA integration"/>
    <property type="evidence" value="ECO:0007669"/>
    <property type="project" value="InterPro"/>
</dbReference>
<feature type="domain" description="Integrase catalytic" evidence="2">
    <location>
        <begin position="5"/>
        <end position="60"/>
    </location>
</feature>
<dbReference type="EMBL" id="JAINUF010000002">
    <property type="protein sequence ID" value="KAJ8375588.1"/>
    <property type="molecule type" value="Genomic_DNA"/>
</dbReference>
<evidence type="ECO:0000256" key="1">
    <source>
        <dbReference type="SAM" id="MobiDB-lite"/>
    </source>
</evidence>
<keyword evidence="4" id="KW-1185">Reference proteome</keyword>
<dbReference type="Gene3D" id="3.30.420.10">
    <property type="entry name" value="Ribonuclease H-like superfamily/Ribonuclease H"/>
    <property type="match status" value="1"/>
</dbReference>
<dbReference type="GO" id="GO:0003676">
    <property type="term" value="F:nucleic acid binding"/>
    <property type="evidence" value="ECO:0007669"/>
    <property type="project" value="InterPro"/>
</dbReference>
<feature type="region of interest" description="Disordered" evidence="1">
    <location>
        <begin position="172"/>
        <end position="201"/>
    </location>
</feature>
<dbReference type="InterPro" id="IPR001584">
    <property type="entry name" value="Integrase_cat-core"/>
</dbReference>
<dbReference type="AlphaFoldDB" id="A0A9Q1JAF1"/>
<organism evidence="3 4">
    <name type="scientific">Synaphobranchus kaupii</name>
    <name type="common">Kaup's arrowtooth eel</name>
    <dbReference type="NCBI Taxonomy" id="118154"/>
    <lineage>
        <taxon>Eukaryota</taxon>
        <taxon>Metazoa</taxon>
        <taxon>Chordata</taxon>
        <taxon>Craniata</taxon>
        <taxon>Vertebrata</taxon>
        <taxon>Euteleostomi</taxon>
        <taxon>Actinopterygii</taxon>
        <taxon>Neopterygii</taxon>
        <taxon>Teleostei</taxon>
        <taxon>Anguilliformes</taxon>
        <taxon>Synaphobranchidae</taxon>
        <taxon>Synaphobranchus</taxon>
    </lineage>
</organism>
<dbReference type="Proteomes" id="UP001152622">
    <property type="component" value="Chromosome 2"/>
</dbReference>
<name>A0A9Q1JAF1_SYNKA</name>
<comment type="caution">
    <text evidence="3">The sequence shown here is derived from an EMBL/GenBank/DDBJ whole genome shotgun (WGS) entry which is preliminary data.</text>
</comment>
<evidence type="ECO:0000259" key="2">
    <source>
        <dbReference type="PROSITE" id="PS50994"/>
    </source>
</evidence>